<dbReference type="OrthoDB" id="3067489at2759"/>
<proteinExistence type="predicted"/>
<keyword evidence="3" id="KW-1185">Reference proteome</keyword>
<feature type="compositionally biased region" description="Polar residues" evidence="1">
    <location>
        <begin position="373"/>
        <end position="387"/>
    </location>
</feature>
<dbReference type="Proteomes" id="UP000076154">
    <property type="component" value="Unassembled WGS sequence"/>
</dbReference>
<accession>A0A369JDU2</accession>
<reference evidence="2" key="1">
    <citation type="submission" date="2018-04" db="EMBL/GenBank/DDBJ databases">
        <title>Whole genome sequencing of Hypsizygus marmoreus.</title>
        <authorList>
            <person name="Choi I.-G."/>
            <person name="Min B."/>
            <person name="Kim J.-G."/>
            <person name="Kim S."/>
            <person name="Oh Y.-L."/>
            <person name="Kong W.-S."/>
            <person name="Park H."/>
            <person name="Jeong J."/>
            <person name="Song E.-S."/>
        </authorList>
    </citation>
    <scope>NUCLEOTIDE SEQUENCE [LARGE SCALE GENOMIC DNA]</scope>
    <source>
        <strain evidence="2">51987-8</strain>
    </source>
</reference>
<evidence type="ECO:0000256" key="1">
    <source>
        <dbReference type="SAM" id="MobiDB-lite"/>
    </source>
</evidence>
<dbReference type="AlphaFoldDB" id="A0A369JDU2"/>
<gene>
    <name evidence="2" type="ORF">Hypma_014616</name>
</gene>
<dbReference type="STRING" id="39966.A0A369JDU2"/>
<dbReference type="EMBL" id="LUEZ02000088">
    <property type="protein sequence ID" value="RDB18767.1"/>
    <property type="molecule type" value="Genomic_DNA"/>
</dbReference>
<dbReference type="InParanoid" id="A0A369JDU2"/>
<organism evidence="2 3">
    <name type="scientific">Hypsizygus marmoreus</name>
    <name type="common">White beech mushroom</name>
    <name type="synonym">Agaricus marmoreus</name>
    <dbReference type="NCBI Taxonomy" id="39966"/>
    <lineage>
        <taxon>Eukaryota</taxon>
        <taxon>Fungi</taxon>
        <taxon>Dikarya</taxon>
        <taxon>Basidiomycota</taxon>
        <taxon>Agaricomycotina</taxon>
        <taxon>Agaricomycetes</taxon>
        <taxon>Agaricomycetidae</taxon>
        <taxon>Agaricales</taxon>
        <taxon>Tricholomatineae</taxon>
        <taxon>Lyophyllaceae</taxon>
        <taxon>Hypsizygus</taxon>
    </lineage>
</organism>
<name>A0A369JDU2_HYPMA</name>
<evidence type="ECO:0000313" key="3">
    <source>
        <dbReference type="Proteomes" id="UP000076154"/>
    </source>
</evidence>
<protein>
    <submittedName>
        <fullName evidence="2">Uncharacterized protein</fullName>
    </submittedName>
</protein>
<comment type="caution">
    <text evidence="2">The sequence shown here is derived from an EMBL/GenBank/DDBJ whole genome shotgun (WGS) entry which is preliminary data.</text>
</comment>
<sequence>MLYGTYALFVCHNRIRARYKTQCSQNDPNLTPPPSVFKLHPPITQRFTCSTYFDMPPGHGSGLHEDFQKWIDARKPQYLGKTGVGKAVPGQPLPSDDSDLQEWVLKCRSEFETEFTDRITVEADTTPGFLNSLQKQFDAYFRNYKAKETTKFYKTKVMTTQASTMSGSSASTPVASSAPSTSTPFFLLEGNEVTPWTLFDAHMQPEVSIDISTQRKLGAIPHQRHARIVNHELKLQWDSLNVADKSEWEAKALEYNNTQDVDCIYWNQKIFLPEIIRVLQELISKGKPQTGNSAFCLMYTYQDESESLQSGQVTVCNNGDEFNSSKMSLLWRDFCKTHVNYNHPEVYNIDQEISSALPVPVPTSDTAIPDSSPGRSAQAPASLTNLPGPSLLPAPPIVGDLEPLSGESAQVAPALPAASSPLTTLASPLPPSTVSSAVAPVTGTIVPSPADAPHTVPSSSANLYGPPSPPAIGNVEHSCDESTTRMAPPLVTSSPSKGAPDLNSDTGGWLVSPAIEAEILFWRSHILAI</sequence>
<evidence type="ECO:0000313" key="2">
    <source>
        <dbReference type="EMBL" id="RDB18767.1"/>
    </source>
</evidence>
<feature type="region of interest" description="Disordered" evidence="1">
    <location>
        <begin position="358"/>
        <end position="403"/>
    </location>
</feature>